<dbReference type="PANTHER" id="PTHR43369:SF2">
    <property type="entry name" value="PHOSPHORIBOSYLGLYCINAMIDE FORMYLTRANSFERASE"/>
    <property type="match status" value="1"/>
</dbReference>
<reference evidence="8 9" key="1">
    <citation type="journal article" date="2015" name="Genome Announc.">
        <title>Complete Genome Sequence of the Novel Leech Symbiont Mucinivorans hirudinis M3T.</title>
        <authorList>
            <person name="Nelson M.C."/>
            <person name="Bomar L."/>
            <person name="Graf J."/>
        </authorList>
    </citation>
    <scope>NUCLEOTIDE SEQUENCE [LARGE SCALE GENOMIC DNA]</scope>
    <source>
        <strain evidence="9">M3</strain>
    </source>
</reference>
<dbReference type="InterPro" id="IPR002376">
    <property type="entry name" value="Formyl_transf_N"/>
</dbReference>
<feature type="domain" description="Formyl transferase N-terminal" evidence="7">
    <location>
        <begin position="2"/>
        <end position="183"/>
    </location>
</feature>
<dbReference type="Pfam" id="PF00551">
    <property type="entry name" value="Formyl_trans_N"/>
    <property type="match status" value="1"/>
</dbReference>
<feature type="active site" description="Proton donor" evidence="6">
    <location>
        <position position="105"/>
    </location>
</feature>
<dbReference type="PATRIC" id="fig|1433126.3.peg.2013"/>
<gene>
    <name evidence="6" type="primary">purN</name>
    <name evidence="8" type="ORF">BN938_2040</name>
</gene>
<dbReference type="CDD" id="cd08645">
    <property type="entry name" value="FMT_core_GART"/>
    <property type="match status" value="1"/>
</dbReference>
<evidence type="ECO:0000256" key="4">
    <source>
        <dbReference type="ARBA" id="ARBA00038440"/>
    </source>
</evidence>
<dbReference type="GO" id="GO:0004644">
    <property type="term" value="F:phosphoribosylglycinamide formyltransferase activity"/>
    <property type="evidence" value="ECO:0007669"/>
    <property type="project" value="UniProtKB-UniRule"/>
</dbReference>
<dbReference type="Proteomes" id="UP000027616">
    <property type="component" value="Chromosome I"/>
</dbReference>
<comment type="caution">
    <text evidence="6">Lacks conserved residue(s) required for the propagation of feature annotation.</text>
</comment>
<dbReference type="PANTHER" id="PTHR43369">
    <property type="entry name" value="PHOSPHORIBOSYLGLYCINAMIDE FORMYLTRANSFERASE"/>
    <property type="match status" value="1"/>
</dbReference>
<dbReference type="Gene3D" id="3.40.50.170">
    <property type="entry name" value="Formyl transferase, N-terminal domain"/>
    <property type="match status" value="1"/>
</dbReference>
<evidence type="ECO:0000256" key="2">
    <source>
        <dbReference type="ARBA" id="ARBA00022679"/>
    </source>
</evidence>
<evidence type="ECO:0000256" key="1">
    <source>
        <dbReference type="ARBA" id="ARBA00005054"/>
    </source>
</evidence>
<dbReference type="NCBIfam" id="TIGR00639">
    <property type="entry name" value="PurN"/>
    <property type="match status" value="1"/>
</dbReference>
<dbReference type="InterPro" id="IPR036477">
    <property type="entry name" value="Formyl_transf_N_sf"/>
</dbReference>
<evidence type="ECO:0000313" key="8">
    <source>
        <dbReference type="EMBL" id="CDN32113.1"/>
    </source>
</evidence>
<keyword evidence="3 6" id="KW-0658">Purine biosynthesis</keyword>
<dbReference type="GO" id="GO:0006189">
    <property type="term" value="P:'de novo' IMP biosynthetic process"/>
    <property type="evidence" value="ECO:0007669"/>
    <property type="project" value="UniProtKB-UniRule"/>
</dbReference>
<protein>
    <recommendedName>
        <fullName evidence="6">Phosphoribosylglycinamide formyltransferase</fullName>
        <ecNumber evidence="6">2.1.2.2</ecNumber>
    </recommendedName>
    <alternativeName>
        <fullName evidence="6">5'-phosphoribosylglycinamide transformylase</fullName>
    </alternativeName>
    <alternativeName>
        <fullName evidence="6">GAR transformylase</fullName>
        <shortName evidence="6">GART</shortName>
    </alternativeName>
</protein>
<comment type="catalytic activity">
    <reaction evidence="5 6">
        <text>N(1)-(5-phospho-beta-D-ribosyl)glycinamide + (6R)-10-formyltetrahydrofolate = N(2)-formyl-N(1)-(5-phospho-beta-D-ribosyl)glycinamide + (6S)-5,6,7,8-tetrahydrofolate + H(+)</text>
        <dbReference type="Rhea" id="RHEA:15053"/>
        <dbReference type="ChEBI" id="CHEBI:15378"/>
        <dbReference type="ChEBI" id="CHEBI:57453"/>
        <dbReference type="ChEBI" id="CHEBI:143788"/>
        <dbReference type="ChEBI" id="CHEBI:147286"/>
        <dbReference type="ChEBI" id="CHEBI:195366"/>
        <dbReference type="EC" id="2.1.2.2"/>
    </reaction>
</comment>
<dbReference type="GO" id="GO:0005829">
    <property type="term" value="C:cytosol"/>
    <property type="evidence" value="ECO:0007669"/>
    <property type="project" value="TreeGrafter"/>
</dbReference>
<feature type="site" description="Raises pKa of active site His" evidence="6">
    <location>
        <position position="146"/>
    </location>
</feature>
<dbReference type="STRING" id="1433126.BN938_2040"/>
<dbReference type="OrthoDB" id="9806170at2"/>
<dbReference type="PROSITE" id="PS00373">
    <property type="entry name" value="GART"/>
    <property type="match status" value="1"/>
</dbReference>
<proteinExistence type="inferred from homology"/>
<evidence type="ECO:0000256" key="5">
    <source>
        <dbReference type="ARBA" id="ARBA00047664"/>
    </source>
</evidence>
<dbReference type="HAMAP" id="MF_01930">
    <property type="entry name" value="PurN"/>
    <property type="match status" value="1"/>
</dbReference>
<dbReference type="InterPro" id="IPR001555">
    <property type="entry name" value="GART_AS"/>
</dbReference>
<dbReference type="KEGG" id="rbc:BN938_2040"/>
<accession>A0A060RDD0</accession>
<name>A0A060RDD0_9BACT</name>
<comment type="similarity">
    <text evidence="4 6">Belongs to the GART family.</text>
</comment>
<dbReference type="SUPFAM" id="SSF53328">
    <property type="entry name" value="Formyltransferase"/>
    <property type="match status" value="1"/>
</dbReference>
<evidence type="ECO:0000313" key="9">
    <source>
        <dbReference type="Proteomes" id="UP000027616"/>
    </source>
</evidence>
<feature type="binding site" evidence="6">
    <location>
        <begin position="12"/>
        <end position="14"/>
    </location>
    <ligand>
        <name>N(1)-(5-phospho-beta-D-ribosyl)glycinamide</name>
        <dbReference type="ChEBI" id="CHEBI:143788"/>
    </ligand>
</feature>
<dbReference type="EMBL" id="HG934468">
    <property type="protein sequence ID" value="CDN32113.1"/>
    <property type="molecule type" value="Genomic_DNA"/>
</dbReference>
<evidence type="ECO:0000259" key="7">
    <source>
        <dbReference type="Pfam" id="PF00551"/>
    </source>
</evidence>
<comment type="function">
    <text evidence="6">Catalyzes the transfer of a formyl group from 10-formyltetrahydrofolate to 5-phospho-ribosyl-glycinamide (GAR), producing 5-phospho-ribosyl-N-formylglycinamide (FGAR) and tetrahydrofolate.</text>
</comment>
<comment type="pathway">
    <text evidence="1 6">Purine metabolism; IMP biosynthesis via de novo pathway; N(2)-formyl-N(1)-(5-phospho-D-ribosyl)glycinamide from N(1)-(5-phospho-D-ribosyl)glycinamide (10-formyl THF route): step 1/1.</text>
</comment>
<sequence length="188" mass="20672">MKKIAIFASGGGTNAEAIMNHFEQTKDVEVVLILSNRKSAYVLERAKNHGVPTYVFSKSELYDNPQTVVEVLKDYGVDFIALAGFMCLVPKAITSGWAGRIVNIHPALLPKFAGQGMYGENVHRAVVAAGESESGITIHYVNDKYDDGDIIFQARCELSPTDTPEDVATKIHTLEQKNYARVIEGLLR</sequence>
<evidence type="ECO:0000256" key="6">
    <source>
        <dbReference type="HAMAP-Rule" id="MF_01930"/>
    </source>
</evidence>
<evidence type="ECO:0000256" key="3">
    <source>
        <dbReference type="ARBA" id="ARBA00022755"/>
    </source>
</evidence>
<feature type="binding site" evidence="6">
    <location>
        <position position="103"/>
    </location>
    <ligand>
        <name>(6R)-10-formyltetrahydrofolate</name>
        <dbReference type="ChEBI" id="CHEBI:195366"/>
    </ligand>
</feature>
<dbReference type="InterPro" id="IPR004607">
    <property type="entry name" value="GART"/>
</dbReference>
<organism evidence="8 9">
    <name type="scientific">Mucinivorans hirudinis</name>
    <dbReference type="NCBI Taxonomy" id="1433126"/>
    <lineage>
        <taxon>Bacteria</taxon>
        <taxon>Pseudomonadati</taxon>
        <taxon>Bacteroidota</taxon>
        <taxon>Bacteroidia</taxon>
        <taxon>Bacteroidales</taxon>
        <taxon>Rikenellaceae</taxon>
        <taxon>Mucinivorans</taxon>
    </lineage>
</organism>
<dbReference type="AlphaFoldDB" id="A0A060RDD0"/>
<keyword evidence="9" id="KW-1185">Reference proteome</keyword>
<dbReference type="HOGENOM" id="CLU_038395_1_3_10"/>
<dbReference type="EC" id="2.1.2.2" evidence="6"/>
<dbReference type="eggNOG" id="COG0299">
    <property type="taxonomic scope" value="Bacteria"/>
</dbReference>
<dbReference type="UniPathway" id="UPA00074">
    <property type="reaction ID" value="UER00126"/>
</dbReference>
<keyword evidence="2 6" id="KW-0808">Transferase</keyword>